<reference evidence="1 2" key="1">
    <citation type="journal article" date="2016" name="Nat. Commun.">
        <title>Thousands of microbial genomes shed light on interconnected biogeochemical processes in an aquifer system.</title>
        <authorList>
            <person name="Anantharaman K."/>
            <person name="Brown C.T."/>
            <person name="Hug L.A."/>
            <person name="Sharon I."/>
            <person name="Castelle C.J."/>
            <person name="Probst A.J."/>
            <person name="Thomas B.C."/>
            <person name="Singh A."/>
            <person name="Wilkins M.J."/>
            <person name="Karaoz U."/>
            <person name="Brodie E.L."/>
            <person name="Williams K.H."/>
            <person name="Hubbard S.S."/>
            <person name="Banfield J.F."/>
        </authorList>
    </citation>
    <scope>NUCLEOTIDE SEQUENCE [LARGE SCALE GENOMIC DNA]</scope>
</reference>
<protein>
    <submittedName>
        <fullName evidence="1">Uncharacterized protein</fullName>
    </submittedName>
</protein>
<sequence>MAKNSSISTTEGLKILAETIPPILFATIQSLTALNPTWGVLFATAMGIISAWGSFGQSRINELTLFISEHKEEFIKEIIEGDDFKTLFLNVLERHMKEASEEKRKLLRNYLLNVGRGVNPDFNEYTRMNSALDNISFDEINMLKLWDIEGPIEAYFLSHTKFTITMSSIQSIVHGLKPRVDAWSKLIADENKSRNNQALLLLSYKGLLFALSEDNVGSGQEVKVVEITNFGKAFLAFIRS</sequence>
<dbReference type="Proteomes" id="UP000179047">
    <property type="component" value="Unassembled WGS sequence"/>
</dbReference>
<proteinExistence type="predicted"/>
<accession>A0A1F8GQC0</accession>
<evidence type="ECO:0000313" key="1">
    <source>
        <dbReference type="EMBL" id="OGN27531.1"/>
    </source>
</evidence>
<dbReference type="AlphaFoldDB" id="A0A1F8GQC0"/>
<dbReference type="EMBL" id="MGKP01000029">
    <property type="protein sequence ID" value="OGN27531.1"/>
    <property type="molecule type" value="Genomic_DNA"/>
</dbReference>
<evidence type="ECO:0000313" key="2">
    <source>
        <dbReference type="Proteomes" id="UP000179047"/>
    </source>
</evidence>
<name>A0A1F8GQC0_9BACT</name>
<gene>
    <name evidence="1" type="ORF">A3A33_04905</name>
</gene>
<dbReference type="STRING" id="1802701.A3A33_04905"/>
<organism evidence="1 2">
    <name type="scientific">Candidatus Yanofskybacteria bacterium RIFCSPLOWO2_01_FULL_49_25</name>
    <dbReference type="NCBI Taxonomy" id="1802701"/>
    <lineage>
        <taxon>Bacteria</taxon>
        <taxon>Candidatus Yanofskyibacteriota</taxon>
    </lineage>
</organism>
<comment type="caution">
    <text evidence="1">The sequence shown here is derived from an EMBL/GenBank/DDBJ whole genome shotgun (WGS) entry which is preliminary data.</text>
</comment>